<dbReference type="OrthoDB" id="2582440at2"/>
<evidence type="ECO:0000313" key="3">
    <source>
        <dbReference type="EMBL" id="TCO09873.1"/>
    </source>
</evidence>
<reference evidence="3 4" key="1">
    <citation type="submission" date="2019-03" db="EMBL/GenBank/DDBJ databases">
        <title>Genomic Encyclopedia of Type Strains, Phase IV (KMG-IV): sequencing the most valuable type-strain genomes for metagenomic binning, comparative biology and taxonomic classification.</title>
        <authorList>
            <person name="Goeker M."/>
        </authorList>
    </citation>
    <scope>NUCLEOTIDE SEQUENCE [LARGE SCALE GENOMIC DNA]</scope>
    <source>
        <strain evidence="3 4">DSM 24179</strain>
    </source>
</reference>
<evidence type="ECO:0000259" key="2">
    <source>
        <dbReference type="Pfam" id="PF12733"/>
    </source>
</evidence>
<proteinExistence type="predicted"/>
<dbReference type="SUPFAM" id="SSF49899">
    <property type="entry name" value="Concanavalin A-like lectins/glucanases"/>
    <property type="match status" value="1"/>
</dbReference>
<dbReference type="GO" id="GO:0004553">
    <property type="term" value="F:hydrolase activity, hydrolyzing O-glycosyl compounds"/>
    <property type="evidence" value="ECO:0007669"/>
    <property type="project" value="UniProtKB-ARBA"/>
</dbReference>
<keyword evidence="1" id="KW-0732">Signal</keyword>
<dbReference type="RefSeq" id="WP_132432719.1">
    <property type="nucleotide sequence ID" value="NZ_SLWK01000002.1"/>
</dbReference>
<feature type="signal peptide" evidence="1">
    <location>
        <begin position="1"/>
        <end position="27"/>
    </location>
</feature>
<dbReference type="EMBL" id="SLWK01000002">
    <property type="protein sequence ID" value="TCO09873.1"/>
    <property type="molecule type" value="Genomic_DNA"/>
</dbReference>
<comment type="caution">
    <text evidence="3">The sequence shown here is derived from an EMBL/GenBank/DDBJ whole genome shotgun (WGS) entry which is preliminary data.</text>
</comment>
<organism evidence="3 4">
    <name type="scientific">Natronoflexus pectinivorans</name>
    <dbReference type="NCBI Taxonomy" id="682526"/>
    <lineage>
        <taxon>Bacteria</taxon>
        <taxon>Pseudomonadati</taxon>
        <taxon>Bacteroidota</taxon>
        <taxon>Bacteroidia</taxon>
        <taxon>Marinilabiliales</taxon>
        <taxon>Marinilabiliaceae</taxon>
        <taxon>Natronoflexus</taxon>
    </lineage>
</organism>
<gene>
    <name evidence="3" type="ORF">EV194_102302</name>
</gene>
<dbReference type="Proteomes" id="UP000295221">
    <property type="component" value="Unassembled WGS sequence"/>
</dbReference>
<dbReference type="GO" id="GO:0005975">
    <property type="term" value="P:carbohydrate metabolic process"/>
    <property type="evidence" value="ECO:0007669"/>
    <property type="project" value="UniProtKB-ARBA"/>
</dbReference>
<dbReference type="Pfam" id="PF12733">
    <property type="entry name" value="Cadherin-like"/>
    <property type="match status" value="2"/>
</dbReference>
<feature type="domain" description="Cadherin-like beta-sandwich-like" evidence="2">
    <location>
        <begin position="290"/>
        <end position="365"/>
    </location>
</feature>
<dbReference type="Gene3D" id="2.60.120.200">
    <property type="match status" value="1"/>
</dbReference>
<dbReference type="InterPro" id="IPR026444">
    <property type="entry name" value="Secre_tail"/>
</dbReference>
<sequence length="847" mass="91301">MKRFLLNQTRFLLIVMGLLGFTTNILAQPAVDQTGTFDPPLTGEHLLYFEMVFYDANENGNFDAVFSLSNNEIVAWGDAIAEIVFYGTGGGIGIQHQRSREIIPIPGELMKLWMPVDVPNNRFSLFVQTSTMDAPQAVYDGYVNFYGEDHVSELTRWTAYHNSQGEPDYLEVSVIDFLPLDDNALLSGLSANVGEMSPEFDAEVLSYDLVVPYGTTSITVSPIAAGMGASIDIFNSGTGELMPATGVIPFEGDGVDLEITVTAMDGTEITYFMFIFVDEGVSDATLRDIELSAGLLEPNFNRDVTSYTAYVPNGSSSVTVTGIPNFPEATVTGGGELVLSDGAATTTIVVNSQDGSATKSYTVNIVEEPFELVHSYRFDSGTAADAIGDAHGVVNGGAISEGRFTTTVNGEFIELPASKIGIYNYRIVTLEAYFIAGEDNPYHTMMAYFGNTNAGNNYGNDYYYLSATNDNSSRTALSIGQHGSPWAADIDVRGDKLDDGMAHHIVSTLTRDSISLYVDGVYAGSAALPESHKVQNIGRNLAYLGKSGYTGDQTWRGSLVEFNIYNGIMDATTVALRSTAFPVYDVASNATLSEVLVDGVELEGFAPHILSYVINTDDTVTEVPEVLAAATNTNSTVVINPAESLPGITTIVVTSENGEYTTTYKIEFYNAEADASLSEIVVDGDILEDFDPAVTEYVITLPFGTTEIPLVTATTRNLEATMVITEATELPGVTTIEVTAENGINIKTYTIEFELAEEVVDPDPSNSIFEEETSGVVVYPTVTNGSFNVVSETAINNITVFDLSGRVIARYQNVGNETSITVQNAGVYILMVETGSKTEMFKVVKTN</sequence>
<dbReference type="InterPro" id="IPR013320">
    <property type="entry name" value="ConA-like_dom_sf"/>
</dbReference>
<protein>
    <submittedName>
        <fullName evidence="3">Putative secreted protein (Por secretion system target)</fullName>
    </submittedName>
</protein>
<feature type="domain" description="Cadherin-like beta-sandwich-like" evidence="2">
    <location>
        <begin position="196"/>
        <end position="271"/>
    </location>
</feature>
<evidence type="ECO:0000313" key="4">
    <source>
        <dbReference type="Proteomes" id="UP000295221"/>
    </source>
</evidence>
<evidence type="ECO:0000256" key="1">
    <source>
        <dbReference type="SAM" id="SignalP"/>
    </source>
</evidence>
<dbReference type="Pfam" id="PF13385">
    <property type="entry name" value="Laminin_G_3"/>
    <property type="match status" value="1"/>
</dbReference>
<accession>A0A4R2GLQ3</accession>
<name>A0A4R2GLQ3_9BACT</name>
<dbReference type="NCBIfam" id="TIGR04183">
    <property type="entry name" value="Por_Secre_tail"/>
    <property type="match status" value="1"/>
</dbReference>
<dbReference type="InterPro" id="IPR025883">
    <property type="entry name" value="Cadherin-like_domain"/>
</dbReference>
<dbReference type="AlphaFoldDB" id="A0A4R2GLQ3"/>
<keyword evidence="4" id="KW-1185">Reference proteome</keyword>
<feature type="chain" id="PRO_5020736184" evidence="1">
    <location>
        <begin position="28"/>
        <end position="847"/>
    </location>
</feature>